<dbReference type="RefSeq" id="WP_346821273.1">
    <property type="nucleotide sequence ID" value="NZ_JBDKWZ010000005.1"/>
</dbReference>
<dbReference type="AlphaFoldDB" id="A0AAW9S9S1"/>
<reference evidence="5 6" key="1">
    <citation type="submission" date="2024-04" db="EMBL/GenBank/DDBJ databases">
        <title>Novel genus in family Flammeovirgaceae.</title>
        <authorList>
            <person name="Nguyen T.H."/>
            <person name="Vuong T.Q."/>
            <person name="Le H."/>
            <person name="Kim S.-G."/>
        </authorList>
    </citation>
    <scope>NUCLEOTIDE SEQUENCE [LARGE SCALE GENOMIC DNA]</scope>
    <source>
        <strain evidence="5 6">JCM 23209</strain>
    </source>
</reference>
<dbReference type="InterPro" id="IPR036291">
    <property type="entry name" value="NAD(P)-bd_dom_sf"/>
</dbReference>
<dbReference type="EMBL" id="JBDKWZ010000005">
    <property type="protein sequence ID" value="MEN7548495.1"/>
    <property type="molecule type" value="Genomic_DNA"/>
</dbReference>
<dbReference type="Gene3D" id="3.30.360.10">
    <property type="entry name" value="Dihydrodipicolinate Reductase, domain 2"/>
    <property type="match status" value="1"/>
</dbReference>
<feature type="domain" description="Gfo/Idh/MocA-like oxidoreductase N-terminal" evidence="3">
    <location>
        <begin position="9"/>
        <end position="124"/>
    </location>
</feature>
<organism evidence="5 6">
    <name type="scientific">Rapidithrix thailandica</name>
    <dbReference type="NCBI Taxonomy" id="413964"/>
    <lineage>
        <taxon>Bacteria</taxon>
        <taxon>Pseudomonadati</taxon>
        <taxon>Bacteroidota</taxon>
        <taxon>Cytophagia</taxon>
        <taxon>Cytophagales</taxon>
        <taxon>Flammeovirgaceae</taxon>
        <taxon>Rapidithrix</taxon>
    </lineage>
</organism>
<evidence type="ECO:0000256" key="2">
    <source>
        <dbReference type="ARBA" id="ARBA00023002"/>
    </source>
</evidence>
<evidence type="ECO:0000313" key="6">
    <source>
        <dbReference type="Proteomes" id="UP001403385"/>
    </source>
</evidence>
<dbReference type="Gene3D" id="3.40.50.720">
    <property type="entry name" value="NAD(P)-binding Rossmann-like Domain"/>
    <property type="match status" value="1"/>
</dbReference>
<evidence type="ECO:0000259" key="3">
    <source>
        <dbReference type="Pfam" id="PF01408"/>
    </source>
</evidence>
<dbReference type="InterPro" id="IPR051317">
    <property type="entry name" value="Gfo/Idh/MocA_oxidoreduct"/>
</dbReference>
<dbReference type="GO" id="GO:0016491">
    <property type="term" value="F:oxidoreductase activity"/>
    <property type="evidence" value="ECO:0007669"/>
    <property type="project" value="UniProtKB-KW"/>
</dbReference>
<comment type="similarity">
    <text evidence="1">Belongs to the Gfo/Idh/MocA family.</text>
</comment>
<sequence length="349" mass="39437">MNHEKKVQVGFAAFGMSGQVFHGPLVHMHPNLQIHTIVERSKTLSQAFYPEAQVLRSFEEMLAQPGLDLVIINTPDYLHYAQTKAALEAGKHVVVEKPFVLHSEEGAELMALAQNKNLLLSVFHNRRWDSDFLTVQKVIQNQLLGRTVEYEAHFDRYRNFIKEGTWKEQAGEGSILYNLGSHLIDQALVLFGMPLSVTAKKGIQRTGGKVDDYFHLTLQYPDFHAILRSSYLVREEMPKFIVHGTEGSFVKYGMDPQEEALKQGRLPNEADWGKEPEHLHGTLNTSTKGLHFRGKIESLPGNYATYYDTIYESIVHHSSLAVTAQEALNVIKVIEAAIQSTETQQTILL</sequence>
<dbReference type="PANTHER" id="PTHR43708:SF5">
    <property type="entry name" value="CONSERVED EXPRESSED OXIDOREDUCTASE (EUROFUNG)-RELATED"/>
    <property type="match status" value="1"/>
</dbReference>
<gene>
    <name evidence="5" type="ORF">AAG747_11280</name>
</gene>
<accession>A0AAW9S9S1</accession>
<dbReference type="SUPFAM" id="SSF51735">
    <property type="entry name" value="NAD(P)-binding Rossmann-fold domains"/>
    <property type="match status" value="1"/>
</dbReference>
<dbReference type="GO" id="GO:0000166">
    <property type="term" value="F:nucleotide binding"/>
    <property type="evidence" value="ECO:0007669"/>
    <property type="project" value="InterPro"/>
</dbReference>
<dbReference type="NCBIfam" id="NF008607">
    <property type="entry name" value="PRK11579.1"/>
    <property type="match status" value="1"/>
</dbReference>
<keyword evidence="6" id="KW-1185">Reference proteome</keyword>
<protein>
    <submittedName>
        <fullName evidence="5">Oxidoreductase</fullName>
    </submittedName>
</protein>
<dbReference type="InterPro" id="IPR004104">
    <property type="entry name" value="Gfo/Idh/MocA-like_OxRdtase_C"/>
</dbReference>
<evidence type="ECO:0000259" key="4">
    <source>
        <dbReference type="Pfam" id="PF02894"/>
    </source>
</evidence>
<dbReference type="InterPro" id="IPR000683">
    <property type="entry name" value="Gfo/Idh/MocA-like_OxRdtase_N"/>
</dbReference>
<dbReference type="Pfam" id="PF02894">
    <property type="entry name" value="GFO_IDH_MocA_C"/>
    <property type="match status" value="1"/>
</dbReference>
<dbReference type="Proteomes" id="UP001403385">
    <property type="component" value="Unassembled WGS sequence"/>
</dbReference>
<name>A0AAW9S9S1_9BACT</name>
<proteinExistence type="inferred from homology"/>
<dbReference type="Pfam" id="PF01408">
    <property type="entry name" value="GFO_IDH_MocA"/>
    <property type="match status" value="1"/>
</dbReference>
<feature type="domain" description="Gfo/Idh/MocA-like oxidoreductase C-terminal" evidence="4">
    <location>
        <begin position="137"/>
        <end position="347"/>
    </location>
</feature>
<keyword evidence="2" id="KW-0560">Oxidoreductase</keyword>
<evidence type="ECO:0000313" key="5">
    <source>
        <dbReference type="EMBL" id="MEN7548495.1"/>
    </source>
</evidence>
<dbReference type="PANTHER" id="PTHR43708">
    <property type="entry name" value="CONSERVED EXPRESSED OXIDOREDUCTASE (EUROFUNG)"/>
    <property type="match status" value="1"/>
</dbReference>
<comment type="caution">
    <text evidence="5">The sequence shown here is derived from an EMBL/GenBank/DDBJ whole genome shotgun (WGS) entry which is preliminary data.</text>
</comment>
<evidence type="ECO:0000256" key="1">
    <source>
        <dbReference type="ARBA" id="ARBA00010928"/>
    </source>
</evidence>